<keyword evidence="2" id="KW-1185">Reference proteome</keyword>
<evidence type="ECO:0000313" key="2">
    <source>
        <dbReference type="Proteomes" id="UP001148838"/>
    </source>
</evidence>
<organism evidence="1 2">
    <name type="scientific">Periplaneta americana</name>
    <name type="common">American cockroach</name>
    <name type="synonym">Blatta americana</name>
    <dbReference type="NCBI Taxonomy" id="6978"/>
    <lineage>
        <taxon>Eukaryota</taxon>
        <taxon>Metazoa</taxon>
        <taxon>Ecdysozoa</taxon>
        <taxon>Arthropoda</taxon>
        <taxon>Hexapoda</taxon>
        <taxon>Insecta</taxon>
        <taxon>Pterygota</taxon>
        <taxon>Neoptera</taxon>
        <taxon>Polyneoptera</taxon>
        <taxon>Dictyoptera</taxon>
        <taxon>Blattodea</taxon>
        <taxon>Blattoidea</taxon>
        <taxon>Blattidae</taxon>
        <taxon>Blattinae</taxon>
        <taxon>Periplaneta</taxon>
    </lineage>
</organism>
<dbReference type="Proteomes" id="UP001148838">
    <property type="component" value="Unassembled WGS sequence"/>
</dbReference>
<protein>
    <submittedName>
        <fullName evidence="1">Uncharacterized protein</fullName>
    </submittedName>
</protein>
<sequence length="81" mass="9589">MYDTSPLQEWEPITKEDILGALQKTKERKAVGPDCIFNEHLKQTTSMLVEVRATFMTRQLEKIESKDALQRKRQRRRSIQL</sequence>
<reference evidence="1 2" key="1">
    <citation type="journal article" date="2022" name="Allergy">
        <title>Genome assembly and annotation of Periplaneta americana reveal a comprehensive cockroach allergen profile.</title>
        <authorList>
            <person name="Wang L."/>
            <person name="Xiong Q."/>
            <person name="Saelim N."/>
            <person name="Wang L."/>
            <person name="Nong W."/>
            <person name="Wan A.T."/>
            <person name="Shi M."/>
            <person name="Liu X."/>
            <person name="Cao Q."/>
            <person name="Hui J.H.L."/>
            <person name="Sookrung N."/>
            <person name="Leung T.F."/>
            <person name="Tungtrongchitr A."/>
            <person name="Tsui S.K.W."/>
        </authorList>
    </citation>
    <scope>NUCLEOTIDE SEQUENCE [LARGE SCALE GENOMIC DNA]</scope>
    <source>
        <strain evidence="1">PWHHKU_190912</strain>
    </source>
</reference>
<accession>A0ABQ8RVF0</accession>
<comment type="caution">
    <text evidence="1">The sequence shown here is derived from an EMBL/GenBank/DDBJ whole genome shotgun (WGS) entry which is preliminary data.</text>
</comment>
<dbReference type="EMBL" id="JAJSOF020000042">
    <property type="protein sequence ID" value="KAJ4425697.1"/>
    <property type="molecule type" value="Genomic_DNA"/>
</dbReference>
<name>A0ABQ8RVF0_PERAM</name>
<gene>
    <name evidence="1" type="ORF">ANN_27893</name>
</gene>
<evidence type="ECO:0000313" key="1">
    <source>
        <dbReference type="EMBL" id="KAJ4425697.1"/>
    </source>
</evidence>
<proteinExistence type="predicted"/>